<evidence type="ECO:0000313" key="2">
    <source>
        <dbReference type="Proteomes" id="UP000008710"/>
    </source>
</evidence>
<accession>Q0SES4</accession>
<gene>
    <name evidence="1" type="ordered locus">RHA1_ro02155</name>
</gene>
<dbReference type="Proteomes" id="UP000008710">
    <property type="component" value="Chromosome"/>
</dbReference>
<reference evidence="2" key="1">
    <citation type="journal article" date="2006" name="Proc. Natl. Acad. Sci. U.S.A.">
        <title>The complete genome of Rhodococcus sp. RHA1 provides insights into a catabolic powerhouse.</title>
        <authorList>
            <person name="McLeod M.P."/>
            <person name="Warren R.L."/>
            <person name="Hsiao W.W.L."/>
            <person name="Araki N."/>
            <person name="Myhre M."/>
            <person name="Fernandes C."/>
            <person name="Miyazawa D."/>
            <person name="Wong W."/>
            <person name="Lillquist A.L."/>
            <person name="Wang D."/>
            <person name="Dosanjh M."/>
            <person name="Hara H."/>
            <person name="Petrescu A."/>
            <person name="Morin R.D."/>
            <person name="Yang G."/>
            <person name="Stott J.M."/>
            <person name="Schein J.E."/>
            <person name="Shin H."/>
            <person name="Smailus D."/>
            <person name="Siddiqui A.S."/>
            <person name="Marra M.A."/>
            <person name="Jones S.J.M."/>
            <person name="Holt R."/>
            <person name="Brinkman F.S.L."/>
            <person name="Miyauchi K."/>
            <person name="Fukuda M."/>
            <person name="Davies J.E."/>
            <person name="Mohn W.W."/>
            <person name="Eltis L.D."/>
        </authorList>
    </citation>
    <scope>NUCLEOTIDE SEQUENCE [LARGE SCALE GENOMIC DNA]</scope>
    <source>
        <strain evidence="2">RHA1</strain>
    </source>
</reference>
<organism evidence="1 2">
    <name type="scientific">Rhodococcus jostii (strain RHA1)</name>
    <dbReference type="NCBI Taxonomy" id="101510"/>
    <lineage>
        <taxon>Bacteria</taxon>
        <taxon>Bacillati</taxon>
        <taxon>Actinomycetota</taxon>
        <taxon>Actinomycetes</taxon>
        <taxon>Mycobacteriales</taxon>
        <taxon>Nocardiaceae</taxon>
        <taxon>Rhodococcus</taxon>
    </lineage>
</organism>
<evidence type="ECO:0000313" key="1">
    <source>
        <dbReference type="EMBL" id="ABG93962.1"/>
    </source>
</evidence>
<dbReference type="HOGENOM" id="CLU_2036189_0_0_11"/>
<sequence length="121" mass="13732">MASSDVRVFHSATRTDVLAIGLIRVEGEGCGPTAGSNEHSLPITSEHRLDNFPFAPLHRRHFVALLTHRPSCPFGYTVSMRRAEVLEKLRSEENSVTYRTQPGPERLVWRQSNCYLTYHLP</sequence>
<dbReference type="EMBL" id="CP000431">
    <property type="protein sequence ID" value="ABG93962.1"/>
    <property type="molecule type" value="Genomic_DNA"/>
</dbReference>
<protein>
    <submittedName>
        <fullName evidence="1">Uncharacterized protein</fullName>
    </submittedName>
</protein>
<dbReference type="KEGG" id="rha:RHA1_ro02155"/>
<name>Q0SES4_RHOJR</name>
<proteinExistence type="predicted"/>
<dbReference type="AlphaFoldDB" id="Q0SES4"/>